<dbReference type="PROSITE" id="PS00715">
    <property type="entry name" value="SIGMA70_1"/>
    <property type="match status" value="1"/>
</dbReference>
<dbReference type="Pfam" id="PF04545">
    <property type="entry name" value="Sigma70_r4"/>
    <property type="match status" value="1"/>
</dbReference>
<dbReference type="GO" id="GO:0006352">
    <property type="term" value="P:DNA-templated transcription initiation"/>
    <property type="evidence" value="ECO:0007669"/>
    <property type="project" value="InterPro"/>
</dbReference>
<dbReference type="PANTHER" id="PTHR30603:SF47">
    <property type="entry name" value="RNA POLYMERASE SIGMA FACTOR SIGD, CHLOROPLASTIC"/>
    <property type="match status" value="1"/>
</dbReference>
<proteinExistence type="inferred from homology"/>
<dbReference type="InterPro" id="IPR007627">
    <property type="entry name" value="RNA_pol_sigma70_r2"/>
</dbReference>
<dbReference type="InterPro" id="IPR036388">
    <property type="entry name" value="WH-like_DNA-bd_sf"/>
</dbReference>
<dbReference type="InterPro" id="IPR007630">
    <property type="entry name" value="RNA_pol_sigma70_r4"/>
</dbReference>
<dbReference type="Proteomes" id="UP001056539">
    <property type="component" value="Chromosome"/>
</dbReference>
<dbReference type="PRINTS" id="PR00046">
    <property type="entry name" value="SIGMA70FCT"/>
</dbReference>
<dbReference type="NCBIfam" id="TIGR02937">
    <property type="entry name" value="sigma70-ECF"/>
    <property type="match status" value="1"/>
</dbReference>
<dbReference type="Pfam" id="PF00140">
    <property type="entry name" value="Sigma70_r1_2"/>
    <property type="match status" value="1"/>
</dbReference>
<evidence type="ECO:0000259" key="6">
    <source>
        <dbReference type="PROSITE" id="PS00715"/>
    </source>
</evidence>
<evidence type="ECO:0000256" key="2">
    <source>
        <dbReference type="ARBA" id="ARBA00023082"/>
    </source>
</evidence>
<evidence type="ECO:0000313" key="9">
    <source>
        <dbReference type="Proteomes" id="UP001056539"/>
    </source>
</evidence>
<dbReference type="EMBL" id="CP073355">
    <property type="protein sequence ID" value="URA10109.1"/>
    <property type="molecule type" value="Genomic_DNA"/>
</dbReference>
<name>A0AAX3BCT4_9SPIR</name>
<dbReference type="RefSeq" id="WP_271435241.1">
    <property type="nucleotide sequence ID" value="NZ_CP073355.1"/>
</dbReference>
<keyword evidence="4 5" id="KW-0804">Transcription</keyword>
<dbReference type="PROSITE" id="PS00716">
    <property type="entry name" value="SIGMA70_2"/>
    <property type="match status" value="1"/>
</dbReference>
<keyword evidence="3 5" id="KW-0238">DNA-binding</keyword>
<feature type="domain" description="RNA polymerase sigma-70" evidence="6">
    <location>
        <begin position="87"/>
        <end position="100"/>
    </location>
</feature>
<dbReference type="CDD" id="cd06171">
    <property type="entry name" value="Sigma70_r4"/>
    <property type="match status" value="1"/>
</dbReference>
<reference evidence="8" key="1">
    <citation type="submission" date="2021-04" db="EMBL/GenBank/DDBJ databases">
        <authorList>
            <person name="Postec A."/>
        </authorList>
    </citation>
    <scope>NUCLEOTIDE SEQUENCE</scope>
    <source>
        <strain evidence="8">F1F22</strain>
    </source>
</reference>
<gene>
    <name evidence="8" type="ORF">KDW03_11605</name>
</gene>
<comment type="function">
    <text evidence="5">Sigma factors are initiation factors that promote the attachment of RNA polymerase to specific initiation sites and are then released.</text>
</comment>
<evidence type="ECO:0000256" key="1">
    <source>
        <dbReference type="ARBA" id="ARBA00023015"/>
    </source>
</evidence>
<dbReference type="InterPro" id="IPR014284">
    <property type="entry name" value="RNA_pol_sigma-70_dom"/>
</dbReference>
<dbReference type="Pfam" id="PF04542">
    <property type="entry name" value="Sigma70_r2"/>
    <property type="match status" value="1"/>
</dbReference>
<dbReference type="GO" id="GO:0016987">
    <property type="term" value="F:sigma factor activity"/>
    <property type="evidence" value="ECO:0007669"/>
    <property type="project" value="UniProtKB-KW"/>
</dbReference>
<dbReference type="Gene3D" id="1.10.10.10">
    <property type="entry name" value="Winged helix-like DNA-binding domain superfamily/Winged helix DNA-binding domain"/>
    <property type="match status" value="2"/>
</dbReference>
<dbReference type="InterPro" id="IPR009042">
    <property type="entry name" value="RNA_pol_sigma70_r1_2"/>
</dbReference>
<dbReference type="GO" id="GO:0003677">
    <property type="term" value="F:DNA binding"/>
    <property type="evidence" value="ECO:0007669"/>
    <property type="project" value="UniProtKB-KW"/>
</dbReference>
<dbReference type="Gene3D" id="1.10.601.10">
    <property type="entry name" value="RNA Polymerase Primary Sigma Factor"/>
    <property type="match status" value="1"/>
</dbReference>
<dbReference type="Gene3D" id="1.20.120.1810">
    <property type="match status" value="1"/>
</dbReference>
<keyword evidence="2 5" id="KW-0731">Sigma factor</keyword>
<dbReference type="AlphaFoldDB" id="A0AAX3BCT4"/>
<accession>A0AAX3BCT4</accession>
<dbReference type="PIRSF" id="PIRSF000770">
    <property type="entry name" value="RNA_pol_sigma-SigE/K"/>
    <property type="match status" value="1"/>
</dbReference>
<evidence type="ECO:0000313" key="8">
    <source>
        <dbReference type="EMBL" id="URA10109.1"/>
    </source>
</evidence>
<dbReference type="SUPFAM" id="SSF88659">
    <property type="entry name" value="Sigma3 and sigma4 domains of RNA polymerase sigma factors"/>
    <property type="match status" value="2"/>
</dbReference>
<dbReference type="InterPro" id="IPR000943">
    <property type="entry name" value="RNA_pol_sigma70"/>
</dbReference>
<dbReference type="Pfam" id="PF04539">
    <property type="entry name" value="Sigma70_r3"/>
    <property type="match status" value="1"/>
</dbReference>
<dbReference type="InterPro" id="IPR013325">
    <property type="entry name" value="RNA_pol_sigma_r2"/>
</dbReference>
<dbReference type="InterPro" id="IPR050239">
    <property type="entry name" value="Sigma-70_RNA_pol_init_factors"/>
</dbReference>
<dbReference type="InterPro" id="IPR013324">
    <property type="entry name" value="RNA_pol_sigma_r3/r4-like"/>
</dbReference>
<dbReference type="InterPro" id="IPR007624">
    <property type="entry name" value="RNA_pol_sigma70_r3"/>
</dbReference>
<protein>
    <recommendedName>
        <fullName evidence="5">RNA polymerase sigma factor</fullName>
    </recommendedName>
</protein>
<reference evidence="8" key="2">
    <citation type="submission" date="2022-06" db="EMBL/GenBank/DDBJ databases">
        <title>Thermospira aquatica gen. nov., sp. nov.</title>
        <authorList>
            <person name="Ben Ali Gam Z."/>
            <person name="Labat M."/>
        </authorList>
    </citation>
    <scope>NUCLEOTIDE SEQUENCE</scope>
    <source>
        <strain evidence="8">F1F22</strain>
    </source>
</reference>
<evidence type="ECO:0000259" key="7">
    <source>
        <dbReference type="PROSITE" id="PS00716"/>
    </source>
</evidence>
<dbReference type="SUPFAM" id="SSF88946">
    <property type="entry name" value="Sigma2 domain of RNA polymerase sigma factors"/>
    <property type="match status" value="1"/>
</dbReference>
<feature type="domain" description="RNA polymerase sigma-70" evidence="7">
    <location>
        <begin position="260"/>
        <end position="286"/>
    </location>
</feature>
<evidence type="ECO:0000256" key="4">
    <source>
        <dbReference type="ARBA" id="ARBA00023163"/>
    </source>
</evidence>
<organism evidence="8 9">
    <name type="scientific">Thermospira aquatica</name>
    <dbReference type="NCBI Taxonomy" id="2828656"/>
    <lineage>
        <taxon>Bacteria</taxon>
        <taxon>Pseudomonadati</taxon>
        <taxon>Spirochaetota</taxon>
        <taxon>Spirochaetia</taxon>
        <taxon>Brevinematales</taxon>
        <taxon>Thermospiraceae</taxon>
        <taxon>Thermospira</taxon>
    </lineage>
</organism>
<sequence>MVKTKEDKKTASTLKELSQMIYHSDTLALYIREIEKIPLLTREEEQELGKRVLEGDKEARDKLVLANLRFVVSVAKHYQGLGLSMTDLISEGNIGLIQAATRFDYRRGFHFISYAVWWIRQSILKAISEKSRMVRLPMNRNNQLLQVWKYINEYVQKNGRQPSLDLIAEATKIQKSEISKMLDMSTSGIGLDQMISEDTEVTLDEMLEKSYLNDAANSPDEAVLQDVLREKINEVLDKFPEREKKVIEYRYGLNGEEPHSLSEVGKKLNLTKERIRQIEKNMMVMMSQDSDMKGLYAYLQ</sequence>
<keyword evidence="9" id="KW-1185">Reference proteome</keyword>
<dbReference type="PANTHER" id="PTHR30603">
    <property type="entry name" value="RNA POLYMERASE SIGMA FACTOR RPO"/>
    <property type="match status" value="1"/>
</dbReference>
<evidence type="ECO:0000256" key="3">
    <source>
        <dbReference type="ARBA" id="ARBA00023125"/>
    </source>
</evidence>
<evidence type="ECO:0000256" key="5">
    <source>
        <dbReference type="RuleBase" id="RU362124"/>
    </source>
</evidence>
<dbReference type="KEGG" id="taqu:KDW03_11605"/>
<comment type="similarity">
    <text evidence="5">Belongs to the sigma-70 factor family.</text>
</comment>
<keyword evidence="1 5" id="KW-0805">Transcription regulation</keyword>